<keyword evidence="3" id="KW-1185">Reference proteome</keyword>
<dbReference type="AlphaFoldDB" id="A0A072TW76"/>
<proteinExistence type="predicted"/>
<name>A0A072TW76_MEDTR</name>
<protein>
    <submittedName>
        <fullName evidence="1 2">Uncharacterized protein</fullName>
    </submittedName>
</protein>
<dbReference type="HOGENOM" id="CLU_1172206_0_0_1"/>
<accession>A0A072TW76</accession>
<reference evidence="2" key="3">
    <citation type="submission" date="2015-04" db="UniProtKB">
        <authorList>
            <consortium name="EnsemblPlants"/>
        </authorList>
    </citation>
    <scope>IDENTIFICATION</scope>
    <source>
        <strain evidence="2">cv. Jemalong A17</strain>
    </source>
</reference>
<dbReference type="EMBL" id="CM001223">
    <property type="protein sequence ID" value="KEH21707.1"/>
    <property type="molecule type" value="Genomic_DNA"/>
</dbReference>
<dbReference type="EnsemblPlants" id="KEH21707">
    <property type="protein sequence ID" value="KEH21707"/>
    <property type="gene ID" value="MTR_7g015270"/>
</dbReference>
<dbReference type="Proteomes" id="UP000002051">
    <property type="component" value="Unassembled WGS sequence"/>
</dbReference>
<evidence type="ECO:0000313" key="1">
    <source>
        <dbReference type="EMBL" id="KEH21707.1"/>
    </source>
</evidence>
<gene>
    <name evidence="1" type="ordered locus">MTR_7g015270</name>
</gene>
<sequence>MKCLLARSDCCILKSTSYETNNIGGNKWDTKSLTNSIFAPRNWVFFNGRGAKRKRSWVGVVVLPWNLRVECATLQTLMFKSQFFQETLATADVLRRCLYWRQRAKAHLYKDGDRNTKFFHASATARKKLNRITSLDDDVGNKVTSEQGLQEVAQNYFVNIFQQQDSDFSSVIDVINPSISVHDYIILTTPFTKAEFRDAIFSMHPDKYSGPDGYSPGFYQYFWNLCSDDIFRNVVVG</sequence>
<dbReference type="STRING" id="3880.A0A072TW76"/>
<organism evidence="1 3">
    <name type="scientific">Medicago truncatula</name>
    <name type="common">Barrel medic</name>
    <name type="synonym">Medicago tribuloides</name>
    <dbReference type="NCBI Taxonomy" id="3880"/>
    <lineage>
        <taxon>Eukaryota</taxon>
        <taxon>Viridiplantae</taxon>
        <taxon>Streptophyta</taxon>
        <taxon>Embryophyta</taxon>
        <taxon>Tracheophyta</taxon>
        <taxon>Spermatophyta</taxon>
        <taxon>Magnoliopsida</taxon>
        <taxon>eudicotyledons</taxon>
        <taxon>Gunneridae</taxon>
        <taxon>Pentapetalae</taxon>
        <taxon>rosids</taxon>
        <taxon>fabids</taxon>
        <taxon>Fabales</taxon>
        <taxon>Fabaceae</taxon>
        <taxon>Papilionoideae</taxon>
        <taxon>50 kb inversion clade</taxon>
        <taxon>NPAAA clade</taxon>
        <taxon>Hologalegina</taxon>
        <taxon>IRL clade</taxon>
        <taxon>Trifolieae</taxon>
        <taxon>Medicago</taxon>
    </lineage>
</organism>
<reference evidence="1 3" key="2">
    <citation type="journal article" date="2014" name="BMC Genomics">
        <title>An improved genome release (version Mt4.0) for the model legume Medicago truncatula.</title>
        <authorList>
            <person name="Tang H."/>
            <person name="Krishnakumar V."/>
            <person name="Bidwell S."/>
            <person name="Rosen B."/>
            <person name="Chan A."/>
            <person name="Zhou S."/>
            <person name="Gentzbittel L."/>
            <person name="Childs K.L."/>
            <person name="Yandell M."/>
            <person name="Gundlach H."/>
            <person name="Mayer K.F."/>
            <person name="Schwartz D.C."/>
            <person name="Town C.D."/>
        </authorList>
    </citation>
    <scope>GENOME REANNOTATION</scope>
    <source>
        <strain evidence="1">A17</strain>
        <strain evidence="2 3">cv. Jemalong A17</strain>
    </source>
</reference>
<reference evidence="1 3" key="1">
    <citation type="journal article" date="2011" name="Nature">
        <title>The Medicago genome provides insight into the evolution of rhizobial symbioses.</title>
        <authorList>
            <person name="Young N.D."/>
            <person name="Debelle F."/>
            <person name="Oldroyd G.E."/>
            <person name="Geurts R."/>
            <person name="Cannon S.B."/>
            <person name="Udvardi M.K."/>
            <person name="Benedito V.A."/>
            <person name="Mayer K.F."/>
            <person name="Gouzy J."/>
            <person name="Schoof H."/>
            <person name="Van de Peer Y."/>
            <person name="Proost S."/>
            <person name="Cook D.R."/>
            <person name="Meyers B.C."/>
            <person name="Spannagl M."/>
            <person name="Cheung F."/>
            <person name="De Mita S."/>
            <person name="Krishnakumar V."/>
            <person name="Gundlach H."/>
            <person name="Zhou S."/>
            <person name="Mudge J."/>
            <person name="Bharti A.K."/>
            <person name="Murray J.D."/>
            <person name="Naoumkina M.A."/>
            <person name="Rosen B."/>
            <person name="Silverstein K.A."/>
            <person name="Tang H."/>
            <person name="Rombauts S."/>
            <person name="Zhao P.X."/>
            <person name="Zhou P."/>
            <person name="Barbe V."/>
            <person name="Bardou P."/>
            <person name="Bechner M."/>
            <person name="Bellec A."/>
            <person name="Berger A."/>
            <person name="Berges H."/>
            <person name="Bidwell S."/>
            <person name="Bisseling T."/>
            <person name="Choisne N."/>
            <person name="Couloux A."/>
            <person name="Denny R."/>
            <person name="Deshpande S."/>
            <person name="Dai X."/>
            <person name="Doyle J.J."/>
            <person name="Dudez A.M."/>
            <person name="Farmer A.D."/>
            <person name="Fouteau S."/>
            <person name="Franken C."/>
            <person name="Gibelin C."/>
            <person name="Gish J."/>
            <person name="Goldstein S."/>
            <person name="Gonzalez A.J."/>
            <person name="Green P.J."/>
            <person name="Hallab A."/>
            <person name="Hartog M."/>
            <person name="Hua A."/>
            <person name="Humphray S.J."/>
            <person name="Jeong D.H."/>
            <person name="Jing Y."/>
            <person name="Jocker A."/>
            <person name="Kenton S.M."/>
            <person name="Kim D.J."/>
            <person name="Klee K."/>
            <person name="Lai H."/>
            <person name="Lang C."/>
            <person name="Lin S."/>
            <person name="Macmil S.L."/>
            <person name="Magdelenat G."/>
            <person name="Matthews L."/>
            <person name="McCorrison J."/>
            <person name="Monaghan E.L."/>
            <person name="Mun J.H."/>
            <person name="Najar F.Z."/>
            <person name="Nicholson C."/>
            <person name="Noirot C."/>
            <person name="O'Bleness M."/>
            <person name="Paule C.R."/>
            <person name="Poulain J."/>
            <person name="Prion F."/>
            <person name="Qin B."/>
            <person name="Qu C."/>
            <person name="Retzel E.F."/>
            <person name="Riddle C."/>
            <person name="Sallet E."/>
            <person name="Samain S."/>
            <person name="Samson N."/>
            <person name="Sanders I."/>
            <person name="Saurat O."/>
            <person name="Scarpelli C."/>
            <person name="Schiex T."/>
            <person name="Segurens B."/>
            <person name="Severin A.J."/>
            <person name="Sherrier D.J."/>
            <person name="Shi R."/>
            <person name="Sims S."/>
            <person name="Singer S.R."/>
            <person name="Sinharoy S."/>
            <person name="Sterck L."/>
            <person name="Viollet A."/>
            <person name="Wang B.B."/>
            <person name="Wang K."/>
            <person name="Wang M."/>
            <person name="Wang X."/>
            <person name="Warfsmann J."/>
            <person name="Weissenbach J."/>
            <person name="White D.D."/>
            <person name="White J.D."/>
            <person name="Wiley G.B."/>
            <person name="Wincker P."/>
            <person name="Xing Y."/>
            <person name="Yang L."/>
            <person name="Yao Z."/>
            <person name="Ying F."/>
            <person name="Zhai J."/>
            <person name="Zhou L."/>
            <person name="Zuber A."/>
            <person name="Denarie J."/>
            <person name="Dixon R.A."/>
            <person name="May G.D."/>
            <person name="Schwartz D.C."/>
            <person name="Rogers J."/>
            <person name="Quetier F."/>
            <person name="Town C.D."/>
            <person name="Roe B.A."/>
        </authorList>
    </citation>
    <scope>NUCLEOTIDE SEQUENCE [LARGE SCALE GENOMIC DNA]</scope>
    <source>
        <strain evidence="1">A17</strain>
        <strain evidence="2 3">cv. Jemalong A17</strain>
    </source>
</reference>
<evidence type="ECO:0000313" key="3">
    <source>
        <dbReference type="Proteomes" id="UP000002051"/>
    </source>
</evidence>
<evidence type="ECO:0000313" key="2">
    <source>
        <dbReference type="EnsemblPlants" id="KEH21707"/>
    </source>
</evidence>